<dbReference type="EMBL" id="WNWS01000368">
    <property type="protein sequence ID" value="KAE9969431.1"/>
    <property type="molecule type" value="Genomic_DNA"/>
</dbReference>
<dbReference type="Gene3D" id="1.10.510.10">
    <property type="entry name" value="Transferase(Phosphotransferase) domain 1"/>
    <property type="match status" value="1"/>
</dbReference>
<dbReference type="Proteomes" id="UP000447873">
    <property type="component" value="Unassembled WGS sequence"/>
</dbReference>
<organism evidence="2 3">
    <name type="scientific">Venturia inaequalis</name>
    <name type="common">Apple scab fungus</name>
    <dbReference type="NCBI Taxonomy" id="5025"/>
    <lineage>
        <taxon>Eukaryota</taxon>
        <taxon>Fungi</taxon>
        <taxon>Dikarya</taxon>
        <taxon>Ascomycota</taxon>
        <taxon>Pezizomycotina</taxon>
        <taxon>Dothideomycetes</taxon>
        <taxon>Pleosporomycetidae</taxon>
        <taxon>Venturiales</taxon>
        <taxon>Venturiaceae</taxon>
        <taxon>Venturia</taxon>
    </lineage>
</organism>
<accession>A0A8H3YUA5</accession>
<evidence type="ECO:0000313" key="3">
    <source>
        <dbReference type="Proteomes" id="UP000447873"/>
    </source>
</evidence>
<comment type="caution">
    <text evidence="2">The sequence shown here is derived from an EMBL/GenBank/DDBJ whole genome shotgun (WGS) entry which is preliminary data.</text>
</comment>
<protein>
    <submittedName>
        <fullName evidence="2">Uncharacterized protein</fullName>
    </submittedName>
</protein>
<name>A0A8H3YUA5_VENIN</name>
<dbReference type="InterPro" id="IPR011009">
    <property type="entry name" value="Kinase-like_dom_sf"/>
</dbReference>
<sequence>MDSLSEKRRTQIDFRRLRPGPRPQNSVPLGNIKELRDEEEYHRVNDSRLKESPANILHRKATQEIGVARTTNSKEVKLPEVTPSGVSDHEYLKPAFDSPWQKYEKLHDIRLGADNLYVTVADRKDTHWKSKTRNDPFLTLALVRSFVGSNFENKIREFQQIQHVGIVSVLEIFRSQSSDETHHVVFEYMAYSLHYVAGNPLLDEKRLAAIVAQIIHVFKYLSSLQVLDHESRYIRALGMTIMELMQGYPREDGAVGVEDLYRWPSDCNAVSFLSTTVTATSLLELTKHPLLRLPWRKEMLQGLVAFVSVGTRIGTRYPSK</sequence>
<dbReference type="AlphaFoldDB" id="A0A8H3YUA5"/>
<evidence type="ECO:0000256" key="1">
    <source>
        <dbReference type="SAM" id="MobiDB-lite"/>
    </source>
</evidence>
<evidence type="ECO:0000313" key="2">
    <source>
        <dbReference type="EMBL" id="KAE9969431.1"/>
    </source>
</evidence>
<feature type="compositionally biased region" description="Basic and acidic residues" evidence="1">
    <location>
        <begin position="1"/>
        <end position="16"/>
    </location>
</feature>
<reference evidence="2 3" key="1">
    <citation type="submission" date="2018-12" db="EMBL/GenBank/DDBJ databases">
        <title>Venturia inaequalis Genome Resource.</title>
        <authorList>
            <person name="Lichtner F.J."/>
        </authorList>
    </citation>
    <scope>NUCLEOTIDE SEQUENCE [LARGE SCALE GENOMIC DNA]</scope>
    <source>
        <strain evidence="2 3">120213</strain>
    </source>
</reference>
<feature type="region of interest" description="Disordered" evidence="1">
    <location>
        <begin position="1"/>
        <end position="34"/>
    </location>
</feature>
<dbReference type="SUPFAM" id="SSF56112">
    <property type="entry name" value="Protein kinase-like (PK-like)"/>
    <property type="match status" value="1"/>
</dbReference>
<gene>
    <name evidence="2" type="ORF">EG328_006879</name>
</gene>
<proteinExistence type="predicted"/>